<feature type="region of interest" description="Disordered" evidence="1">
    <location>
        <begin position="88"/>
        <end position="217"/>
    </location>
</feature>
<proteinExistence type="predicted"/>
<feature type="compositionally biased region" description="Polar residues" evidence="1">
    <location>
        <begin position="149"/>
        <end position="168"/>
    </location>
</feature>
<feature type="compositionally biased region" description="Polar residues" evidence="1">
    <location>
        <begin position="54"/>
        <end position="66"/>
    </location>
</feature>
<dbReference type="SMART" id="SM00320">
    <property type="entry name" value="WD40"/>
    <property type="match status" value="4"/>
</dbReference>
<reference evidence="3" key="1">
    <citation type="submission" date="2024-06" db="EMBL/GenBank/DDBJ databases">
        <title>Multi-omics analyses provide insights into the biosynthesis of the anticancer antibiotic pleurotin in Hohenbuehelia grisea.</title>
        <authorList>
            <person name="Weaver J.A."/>
            <person name="Alberti F."/>
        </authorList>
    </citation>
    <scope>NUCLEOTIDE SEQUENCE [LARGE SCALE GENOMIC DNA]</scope>
    <source>
        <strain evidence="3">T-177</strain>
    </source>
</reference>
<organism evidence="2 3">
    <name type="scientific">Hohenbuehelia grisea</name>
    <dbReference type="NCBI Taxonomy" id="104357"/>
    <lineage>
        <taxon>Eukaryota</taxon>
        <taxon>Fungi</taxon>
        <taxon>Dikarya</taxon>
        <taxon>Basidiomycota</taxon>
        <taxon>Agaricomycotina</taxon>
        <taxon>Agaricomycetes</taxon>
        <taxon>Agaricomycetidae</taxon>
        <taxon>Agaricales</taxon>
        <taxon>Pleurotineae</taxon>
        <taxon>Pleurotaceae</taxon>
        <taxon>Hohenbuehelia</taxon>
    </lineage>
</organism>
<dbReference type="EMBL" id="JASNQZ010000012">
    <property type="protein sequence ID" value="KAL0950198.1"/>
    <property type="molecule type" value="Genomic_DNA"/>
</dbReference>
<dbReference type="SUPFAM" id="SSF50978">
    <property type="entry name" value="WD40 repeat-like"/>
    <property type="match status" value="1"/>
</dbReference>
<dbReference type="Gene3D" id="2.130.10.10">
    <property type="entry name" value="YVTN repeat-like/Quinoprotein amine dehydrogenase"/>
    <property type="match status" value="1"/>
</dbReference>
<evidence type="ECO:0000256" key="1">
    <source>
        <dbReference type="SAM" id="MobiDB-lite"/>
    </source>
</evidence>
<gene>
    <name evidence="2" type="ORF">HGRIS_010190</name>
</gene>
<evidence type="ECO:0000313" key="3">
    <source>
        <dbReference type="Proteomes" id="UP001556367"/>
    </source>
</evidence>
<sequence>MTAVKQEIIDLDDYKIEIDLSEDIVIDLTGDDEEIQVVSARPTTFRPAGLPPTNAVSGPSRTTSVPQAAPLQPNRKWEIAPVHTTTFRPAGISRPNAVAGPSRTTSTPQAALLQPNEKLEEVPAPSARTTTFRPAGILRRSNAVAGPSPSISTPQAALSQPNRESLFTPNPLVRSSSGPSSSLGSTIGRRWDSRGRSQTLRDESYPSGSAPAPVQVDDPMDVDFPNEPDEIKPVITPLAVRKRRSPSPDADSDYDNYHAGFNVYDDSIWNTPLLSKDEIDAPLCAPQGSYETLPPRKIYKPRRRSVLRKQRWRGGQGSAVWAKLAKIDPWSRSAASWGYNAQRNTHRLLYTDKMVVKRYAGVNDQASGSVNKILQSNGLIIACSAALGGSPDGDNDPVNLNDNKLGSTIAIRDGHFYQLDGHIRHRPEGYQGLDGNKHYTVNDIAADPTQSVAFVSSGNDQQVITWKATDDEDVPSGLICYSKIACDAIPHVVAFQPSSSVLAVSCANGNVYVFGDLEDPDEVVTLNVAPEEVHDHMTGATVWGYGESQNFLFASSESHNDDARSYHRAFDVHRQTIAYEFDAKENGDSIAIDPTGSELSLITQHASDGTTFLRMYDIRRRNNSAKESIRLPHISPHRPVTDSPGAGEVNCAVYSPDGVFLAIAQNDDSTLVYDSRFLGRGPIYDFRHQYEAGTHTPGDPSYGVVHAEWTLMGSRLGLVTGGDDGCVRHWSTNLAASDPSQGKVLARADRDVGHFTLGKLPNEKPLVVGDNGGQFLVLEDPLDLN</sequence>
<protein>
    <recommendedName>
        <fullName evidence="4">WD40 repeat-like protein</fullName>
    </recommendedName>
</protein>
<accession>A0ABR3J3X1</accession>
<dbReference type="InterPro" id="IPR001680">
    <property type="entry name" value="WD40_rpt"/>
</dbReference>
<feature type="region of interest" description="Disordered" evidence="1">
    <location>
        <begin position="44"/>
        <end position="70"/>
    </location>
</feature>
<keyword evidence="3" id="KW-1185">Reference proteome</keyword>
<evidence type="ECO:0008006" key="4">
    <source>
        <dbReference type="Google" id="ProtNLM"/>
    </source>
</evidence>
<name>A0ABR3J3X1_9AGAR</name>
<feature type="compositionally biased region" description="Basic and acidic residues" evidence="1">
    <location>
        <begin position="189"/>
        <end position="204"/>
    </location>
</feature>
<comment type="caution">
    <text evidence="2">The sequence shown here is derived from an EMBL/GenBank/DDBJ whole genome shotgun (WGS) entry which is preliminary data.</text>
</comment>
<evidence type="ECO:0000313" key="2">
    <source>
        <dbReference type="EMBL" id="KAL0950198.1"/>
    </source>
</evidence>
<feature type="compositionally biased region" description="Low complexity" evidence="1">
    <location>
        <begin position="175"/>
        <end position="185"/>
    </location>
</feature>
<dbReference type="InterPro" id="IPR015943">
    <property type="entry name" value="WD40/YVTN_repeat-like_dom_sf"/>
</dbReference>
<dbReference type="InterPro" id="IPR036322">
    <property type="entry name" value="WD40_repeat_dom_sf"/>
</dbReference>
<dbReference type="Proteomes" id="UP001556367">
    <property type="component" value="Unassembled WGS sequence"/>
</dbReference>